<evidence type="ECO:0000256" key="5">
    <source>
        <dbReference type="ARBA" id="ARBA00022840"/>
    </source>
</evidence>
<evidence type="ECO:0000256" key="4">
    <source>
        <dbReference type="ARBA" id="ARBA00022777"/>
    </source>
</evidence>
<dbReference type="EMBL" id="ML736866">
    <property type="protein sequence ID" value="KAE8398127.1"/>
    <property type="molecule type" value="Genomic_DNA"/>
</dbReference>
<dbReference type="GO" id="GO:0005634">
    <property type="term" value="C:nucleus"/>
    <property type="evidence" value="ECO:0007669"/>
    <property type="project" value="TreeGrafter"/>
</dbReference>
<reference evidence="8 9" key="1">
    <citation type="submission" date="2019-04" db="EMBL/GenBank/DDBJ databases">
        <authorList>
            <consortium name="DOE Joint Genome Institute"/>
            <person name="Mondo S."/>
            <person name="Kjaerbolling I."/>
            <person name="Vesth T."/>
            <person name="Frisvad J.C."/>
            <person name="Nybo J.L."/>
            <person name="Theobald S."/>
            <person name="Kildgaard S."/>
            <person name="Isbrandt T."/>
            <person name="Kuo A."/>
            <person name="Sato A."/>
            <person name="Lyhne E.K."/>
            <person name="Kogle M.E."/>
            <person name="Wiebenga A."/>
            <person name="Kun R.S."/>
            <person name="Lubbers R.J."/>
            <person name="Makela M.R."/>
            <person name="Barry K."/>
            <person name="Chovatia M."/>
            <person name="Clum A."/>
            <person name="Daum C."/>
            <person name="Haridas S."/>
            <person name="He G."/>
            <person name="LaButti K."/>
            <person name="Lipzen A."/>
            <person name="Riley R."/>
            <person name="Salamov A."/>
            <person name="Simmons B.A."/>
            <person name="Magnuson J.K."/>
            <person name="Henrissat B."/>
            <person name="Mortensen U.H."/>
            <person name="Larsen T.O."/>
            <person name="Devries R.P."/>
            <person name="Grigoriev I.V."/>
            <person name="Machida M."/>
            <person name="Baker S.E."/>
            <person name="Andersen M.R."/>
            <person name="Cantor M.N."/>
            <person name="Hua S.X."/>
        </authorList>
    </citation>
    <scope>NUCLEOTIDE SEQUENCE [LARGE SCALE GENOMIC DNA]</scope>
    <source>
        <strain evidence="8 9">CBS 119388</strain>
    </source>
</reference>
<sequence>MRKSCLLLLRPLFSLTSFPHCGLICKASQLYISHQTSRALSLTTSKSMGPTMEATRVLYEPIEDVERMEYYQAGGYHPVIIGDRFRNRYQIVHKLSHGTYSTIWLARDEISNKYVAVKFCTADSNHSENNVLRKLSELSDIDKTMLPSIWDSKNEPLRCKERIMGQPFQVEVARATAAQLVMAVQHIHSAGFVHGDLHRRNILLQLSRQFDQLSAEMLYEQYGELVLEPVNRLDGQKLPPGVPDYGVSPVWLGEASENVTLPEAKICVSDFGEAFPPAKEKRFKSRTPLLVRPPEARFRPNESLTFPSDIWTLACTIWDIIAQRSPFEGFLTNEDDMTRQQIGLLGPLPAEWWRKWEAGRVEFTKRGEPIGRPKSVNQSWEDHFETSVQRPRIEEGMPPLESRERDALLSMLRSMLSFRTEDRPSAQQVLESEWMVKWALPEFEKIHMVP</sequence>
<evidence type="ECO:0000259" key="7">
    <source>
        <dbReference type="PROSITE" id="PS50011"/>
    </source>
</evidence>
<evidence type="ECO:0000256" key="1">
    <source>
        <dbReference type="ARBA" id="ARBA00022527"/>
    </source>
</evidence>
<accession>A0A5N7CWJ1</accession>
<dbReference type="Pfam" id="PF00069">
    <property type="entry name" value="Pkinase"/>
    <property type="match status" value="1"/>
</dbReference>
<dbReference type="RefSeq" id="XP_031935446.1">
    <property type="nucleotide sequence ID" value="XM_032088892.1"/>
</dbReference>
<dbReference type="Gene3D" id="3.30.200.20">
    <property type="entry name" value="Phosphorylase Kinase, domain 1"/>
    <property type="match status" value="1"/>
</dbReference>
<dbReference type="PANTHER" id="PTHR45646:SF11">
    <property type="entry name" value="SERINE_THREONINE-PROTEIN KINASE DOA"/>
    <property type="match status" value="1"/>
</dbReference>
<dbReference type="GO" id="GO:0004674">
    <property type="term" value="F:protein serine/threonine kinase activity"/>
    <property type="evidence" value="ECO:0007669"/>
    <property type="project" value="UniProtKB-KW"/>
</dbReference>
<evidence type="ECO:0000313" key="9">
    <source>
        <dbReference type="Proteomes" id="UP000325579"/>
    </source>
</evidence>
<name>A0A5N7CWJ1_9EURO</name>
<dbReference type="Proteomes" id="UP000325579">
    <property type="component" value="Unassembled WGS sequence"/>
</dbReference>
<dbReference type="OrthoDB" id="5979581at2759"/>
<evidence type="ECO:0000313" key="8">
    <source>
        <dbReference type="EMBL" id="KAE8398127.1"/>
    </source>
</evidence>
<protein>
    <submittedName>
        <fullName evidence="8">Kinase-like domain-containing protein</fullName>
    </submittedName>
</protein>
<keyword evidence="5" id="KW-0067">ATP-binding</keyword>
<proteinExistence type="predicted"/>
<dbReference type="SUPFAM" id="SSF56112">
    <property type="entry name" value="Protein kinase-like (PK-like)"/>
    <property type="match status" value="1"/>
</dbReference>
<keyword evidence="9" id="KW-1185">Reference proteome</keyword>
<feature type="domain" description="Protein kinase" evidence="7">
    <location>
        <begin position="89"/>
        <end position="435"/>
    </location>
</feature>
<feature type="signal peptide" evidence="6">
    <location>
        <begin position="1"/>
        <end position="16"/>
    </location>
</feature>
<dbReference type="GO" id="GO:0005524">
    <property type="term" value="F:ATP binding"/>
    <property type="evidence" value="ECO:0007669"/>
    <property type="project" value="UniProtKB-KW"/>
</dbReference>
<dbReference type="SMART" id="SM00220">
    <property type="entry name" value="S_TKc"/>
    <property type="match status" value="1"/>
</dbReference>
<keyword evidence="4 8" id="KW-0418">Kinase</keyword>
<gene>
    <name evidence="8" type="ORF">BDV37DRAFT_291242</name>
</gene>
<keyword evidence="6" id="KW-0732">Signal</keyword>
<dbReference type="GO" id="GO:0043484">
    <property type="term" value="P:regulation of RNA splicing"/>
    <property type="evidence" value="ECO:0007669"/>
    <property type="project" value="TreeGrafter"/>
</dbReference>
<dbReference type="InterPro" id="IPR011009">
    <property type="entry name" value="Kinase-like_dom_sf"/>
</dbReference>
<feature type="chain" id="PRO_5024797377" evidence="6">
    <location>
        <begin position="17"/>
        <end position="450"/>
    </location>
</feature>
<evidence type="ECO:0000256" key="2">
    <source>
        <dbReference type="ARBA" id="ARBA00022679"/>
    </source>
</evidence>
<dbReference type="InterPro" id="IPR000719">
    <property type="entry name" value="Prot_kinase_dom"/>
</dbReference>
<dbReference type="PROSITE" id="PS50011">
    <property type="entry name" value="PROTEIN_KINASE_DOM"/>
    <property type="match status" value="1"/>
</dbReference>
<organism evidence="8 9">
    <name type="scientific">Aspergillus pseudonomiae</name>
    <dbReference type="NCBI Taxonomy" id="1506151"/>
    <lineage>
        <taxon>Eukaryota</taxon>
        <taxon>Fungi</taxon>
        <taxon>Dikarya</taxon>
        <taxon>Ascomycota</taxon>
        <taxon>Pezizomycotina</taxon>
        <taxon>Eurotiomycetes</taxon>
        <taxon>Eurotiomycetidae</taxon>
        <taxon>Eurotiales</taxon>
        <taxon>Aspergillaceae</taxon>
        <taxon>Aspergillus</taxon>
        <taxon>Aspergillus subgen. Circumdati</taxon>
    </lineage>
</organism>
<evidence type="ECO:0000256" key="6">
    <source>
        <dbReference type="SAM" id="SignalP"/>
    </source>
</evidence>
<dbReference type="PANTHER" id="PTHR45646">
    <property type="entry name" value="SERINE/THREONINE-PROTEIN KINASE DOA-RELATED"/>
    <property type="match status" value="1"/>
</dbReference>
<keyword evidence="2" id="KW-0808">Transferase</keyword>
<evidence type="ECO:0000256" key="3">
    <source>
        <dbReference type="ARBA" id="ARBA00022741"/>
    </source>
</evidence>
<dbReference type="Gene3D" id="1.10.510.10">
    <property type="entry name" value="Transferase(Phosphotransferase) domain 1"/>
    <property type="match status" value="1"/>
</dbReference>
<dbReference type="GeneID" id="43673583"/>
<keyword evidence="1" id="KW-0723">Serine/threonine-protein kinase</keyword>
<dbReference type="InterPro" id="IPR051175">
    <property type="entry name" value="CLK_kinases"/>
</dbReference>
<keyword evidence="3" id="KW-0547">Nucleotide-binding</keyword>
<dbReference type="AlphaFoldDB" id="A0A5N7CWJ1"/>